<dbReference type="PANTHER" id="PTHR47163">
    <property type="entry name" value="DDE_TNP_IS1595 DOMAIN-CONTAINING PROTEIN"/>
    <property type="match status" value="1"/>
</dbReference>
<dbReference type="OrthoDB" id="5598606at2759"/>
<accession>A0A1X0Q8B6</accession>
<proteinExistence type="predicted"/>
<protein>
    <recommendedName>
        <fullName evidence="3">ISXO2-like transposase domain-containing protein</fullName>
    </recommendedName>
</protein>
<dbReference type="VEuPathDB" id="MicrosporidiaDB:A0H76_425"/>
<dbReference type="PANTHER" id="PTHR47163:SF3">
    <property type="entry name" value="PROTEIN CBG18017"/>
    <property type="match status" value="1"/>
</dbReference>
<evidence type="ECO:0008006" key="3">
    <source>
        <dbReference type="Google" id="ProtNLM"/>
    </source>
</evidence>
<keyword evidence="2" id="KW-1185">Reference proteome</keyword>
<gene>
    <name evidence="1" type="ORF">HERIO_1992</name>
</gene>
<comment type="caution">
    <text evidence="1">The sequence shown here is derived from an EMBL/GenBank/DDBJ whole genome shotgun (WGS) entry which is preliminary data.</text>
</comment>
<name>A0A1X0Q8B6_9MICR</name>
<evidence type="ECO:0000313" key="2">
    <source>
        <dbReference type="Proteomes" id="UP000192356"/>
    </source>
</evidence>
<reference evidence="1 2" key="1">
    <citation type="journal article" date="2017" name="Environ. Microbiol.">
        <title>Decay of the glycolytic pathway and adaptation to intranuclear parasitism within Enterocytozoonidae microsporidia.</title>
        <authorList>
            <person name="Wiredu Boakye D."/>
            <person name="Jaroenlak P."/>
            <person name="Prachumwat A."/>
            <person name="Williams T.A."/>
            <person name="Bateman K.S."/>
            <person name="Itsathitphaisarn O."/>
            <person name="Sritunyalucksana K."/>
            <person name="Paszkiewicz K.H."/>
            <person name="Moore K.A."/>
            <person name="Stentiford G.D."/>
            <person name="Williams B.A."/>
        </authorList>
    </citation>
    <scope>NUCLEOTIDE SEQUENCE [LARGE SCALE GENOMIC DNA]</scope>
    <source>
        <strain evidence="1 2">GB1</strain>
    </source>
</reference>
<evidence type="ECO:0000313" key="1">
    <source>
        <dbReference type="EMBL" id="ORD96031.1"/>
    </source>
</evidence>
<dbReference type="VEuPathDB" id="MicrosporidiaDB:HERIO_1992"/>
<dbReference type="EMBL" id="LVKB01000137">
    <property type="protein sequence ID" value="ORD96031.1"/>
    <property type="molecule type" value="Genomic_DNA"/>
</dbReference>
<organism evidence="1 2">
    <name type="scientific">Hepatospora eriocheir</name>
    <dbReference type="NCBI Taxonomy" id="1081669"/>
    <lineage>
        <taxon>Eukaryota</taxon>
        <taxon>Fungi</taxon>
        <taxon>Fungi incertae sedis</taxon>
        <taxon>Microsporidia</taxon>
        <taxon>Hepatosporidae</taxon>
        <taxon>Hepatospora</taxon>
    </lineage>
</organism>
<dbReference type="InterPro" id="IPR053164">
    <property type="entry name" value="IS1016-like_transposase"/>
</dbReference>
<dbReference type="AlphaFoldDB" id="A0A1X0Q8B6"/>
<dbReference type="Proteomes" id="UP000192356">
    <property type="component" value="Unassembled WGS sequence"/>
</dbReference>
<sequence length="110" mass="13061">MSFFLEVVENAIEKNFFLINFIKSDGINNHTDNFGNIVDGPWVFKMTEQGLRKVKMFLVEKRDRDIFLLILLEHVKRKVFSVLDGWKAYYGLNSYFYDHNVVNYSNNLID</sequence>